<feature type="domain" description="Polymerase nucleotidyl transferase" evidence="1">
    <location>
        <begin position="31"/>
        <end position="118"/>
    </location>
</feature>
<dbReference type="Pfam" id="PF01909">
    <property type="entry name" value="NTP_transf_2"/>
    <property type="match status" value="1"/>
</dbReference>
<evidence type="ECO:0000259" key="1">
    <source>
        <dbReference type="Pfam" id="PF01909"/>
    </source>
</evidence>
<dbReference type="EMBL" id="JAAIII010000001">
    <property type="protein sequence ID" value="NMM93111.1"/>
    <property type="molecule type" value="Genomic_DNA"/>
</dbReference>
<accession>A0A7Y0EMT6</accession>
<dbReference type="InterPro" id="IPR002934">
    <property type="entry name" value="Polymerase_NTP_transf_dom"/>
</dbReference>
<protein>
    <submittedName>
        <fullName evidence="2">Nucleotidyltransferase</fullName>
    </submittedName>
</protein>
<proteinExistence type="predicted"/>
<keyword evidence="3" id="KW-1185">Reference proteome</keyword>
<dbReference type="CDD" id="cd05403">
    <property type="entry name" value="NT_KNTase_like"/>
    <property type="match status" value="1"/>
</dbReference>
<name>A0A7Y0EMT6_9BIFI</name>
<dbReference type="InterPro" id="IPR043519">
    <property type="entry name" value="NT_sf"/>
</dbReference>
<organism evidence="2 3">
    <name type="scientific">Bifidobacterium oedipodis</name>
    <dbReference type="NCBI Taxonomy" id="2675322"/>
    <lineage>
        <taxon>Bacteria</taxon>
        <taxon>Bacillati</taxon>
        <taxon>Actinomycetota</taxon>
        <taxon>Actinomycetes</taxon>
        <taxon>Bifidobacteriales</taxon>
        <taxon>Bifidobacteriaceae</taxon>
        <taxon>Bifidobacterium</taxon>
    </lineage>
</organism>
<dbReference type="Gene3D" id="3.30.460.10">
    <property type="entry name" value="Beta Polymerase, domain 2"/>
    <property type="match status" value="1"/>
</dbReference>
<sequence length="129" mass="14467">METQEDQRVDDGMTLTPAPIAQIARPIARANGICQLYLFGSRANGNANPDSDVDFLYSVDQNTNRVTSVREFRQALRDALGTDVDLVRKDYLTEPIENPLAALQRDLFVSNIMSHKVYRILPQEGADNE</sequence>
<evidence type="ECO:0000313" key="3">
    <source>
        <dbReference type="Proteomes" id="UP000532194"/>
    </source>
</evidence>
<dbReference type="Proteomes" id="UP000532194">
    <property type="component" value="Unassembled WGS sequence"/>
</dbReference>
<dbReference type="GO" id="GO:0016779">
    <property type="term" value="F:nucleotidyltransferase activity"/>
    <property type="evidence" value="ECO:0007669"/>
    <property type="project" value="InterPro"/>
</dbReference>
<dbReference type="AlphaFoldDB" id="A0A7Y0EMT6"/>
<reference evidence="2 3" key="1">
    <citation type="submission" date="2020-02" db="EMBL/GenBank/DDBJ databases">
        <title>Characterization of phylogenetic diversity of novel bifidobacterial species isolated in Czech ZOOs.</title>
        <authorList>
            <person name="Lugli G.A."/>
            <person name="Vera N.B."/>
            <person name="Ventura M."/>
        </authorList>
    </citation>
    <scope>NUCLEOTIDE SEQUENCE [LARGE SCALE GENOMIC DNA]</scope>
    <source>
        <strain evidence="2 3">DSM 109957</strain>
    </source>
</reference>
<gene>
    <name evidence="2" type="ORF">G1C95_0296</name>
</gene>
<keyword evidence="2" id="KW-0808">Transferase</keyword>
<evidence type="ECO:0000313" key="2">
    <source>
        <dbReference type="EMBL" id="NMM93111.1"/>
    </source>
</evidence>
<dbReference type="SUPFAM" id="SSF81301">
    <property type="entry name" value="Nucleotidyltransferase"/>
    <property type="match status" value="1"/>
</dbReference>
<comment type="caution">
    <text evidence="2">The sequence shown here is derived from an EMBL/GenBank/DDBJ whole genome shotgun (WGS) entry which is preliminary data.</text>
</comment>